<comment type="caution">
    <text evidence="3">The sequence shown here is derived from an EMBL/GenBank/DDBJ whole genome shotgun (WGS) entry which is preliminary data.</text>
</comment>
<dbReference type="InterPro" id="IPR007129">
    <property type="entry name" value="Ubiqinol_cyt_c_chaperone_CPB3"/>
</dbReference>
<organism evidence="3 4">
    <name type="scientific">Seiridium unicorne</name>
    <dbReference type="NCBI Taxonomy" id="138068"/>
    <lineage>
        <taxon>Eukaryota</taxon>
        <taxon>Fungi</taxon>
        <taxon>Dikarya</taxon>
        <taxon>Ascomycota</taxon>
        <taxon>Pezizomycotina</taxon>
        <taxon>Sordariomycetes</taxon>
        <taxon>Xylariomycetidae</taxon>
        <taxon>Amphisphaeriales</taxon>
        <taxon>Sporocadaceae</taxon>
        <taxon>Seiridium</taxon>
    </lineage>
</organism>
<comment type="similarity">
    <text evidence="1">Belongs to the CBP3 family.</text>
</comment>
<evidence type="ECO:0000259" key="2">
    <source>
        <dbReference type="Pfam" id="PF03981"/>
    </source>
</evidence>
<dbReference type="InterPro" id="IPR021150">
    <property type="entry name" value="Ubiq_cyt_c_chap"/>
</dbReference>
<evidence type="ECO:0000313" key="3">
    <source>
        <dbReference type="EMBL" id="KAK9425851.1"/>
    </source>
</evidence>
<reference evidence="3 4" key="1">
    <citation type="journal article" date="2024" name="J. Plant Pathol.">
        <title>Sequence and assembly of the genome of Seiridium unicorne, isolate CBS 538.82, causal agent of cypress canker disease.</title>
        <authorList>
            <person name="Scali E."/>
            <person name="Rocca G.D."/>
            <person name="Danti R."/>
            <person name="Garbelotto M."/>
            <person name="Barberini S."/>
            <person name="Baroncelli R."/>
            <person name="Emiliani G."/>
        </authorList>
    </citation>
    <scope>NUCLEOTIDE SEQUENCE [LARGE SCALE GENOMIC DNA]</scope>
    <source>
        <strain evidence="3 4">BM-138-508</strain>
    </source>
</reference>
<keyword evidence="4" id="KW-1185">Reference proteome</keyword>
<protein>
    <submittedName>
        <fullName evidence="3">Ubiquinol-cytochrome c chaperone domain-containing protein</fullName>
    </submittedName>
</protein>
<sequence length="320" mass="35772">MACRSCRRTILRDLSSRQGLVASSSTEVQSAAIARQLSLQIVAAAPQQQRRGFKSTAQCQKSWVPEPLRKLGGMIIRSTSEPYQVHAATETIYKAAAAEAAYTISETDKRNGTVKKTEEGEEIGTGNTTWHTDFDLSPTFSTWSQVTMLHLYLVYARLRNLPVDSARSWQKQLTDHFFFDAEERMDTMHGISSRGLRHRYLKDLFIQWRGVIAAYDEGVAKGDAVLAAAVWRNIYKGREDVDVRKLAAITSWMRACLKSLDATPDHAMFFSTASTFKVLAKNEFRLVDIPARELEGVLSATQPQPTAREVAPKVVIKEAA</sequence>
<accession>A0ABR2VGC2</accession>
<evidence type="ECO:0000313" key="4">
    <source>
        <dbReference type="Proteomes" id="UP001408356"/>
    </source>
</evidence>
<dbReference type="PANTHER" id="PTHR12184:SF1">
    <property type="entry name" value="UBIQUINOL-CYTOCHROME-C REDUCTASE COMPLEX ASSEMBLY FACTOR 1"/>
    <property type="match status" value="1"/>
</dbReference>
<dbReference type="Pfam" id="PF03981">
    <property type="entry name" value="Ubiq_cyt_C_chap"/>
    <property type="match status" value="1"/>
</dbReference>
<dbReference type="EMBL" id="JARVKF010000011">
    <property type="protein sequence ID" value="KAK9425851.1"/>
    <property type="molecule type" value="Genomic_DNA"/>
</dbReference>
<gene>
    <name evidence="3" type="ORF">SUNI508_12829</name>
</gene>
<name>A0ABR2VGC2_9PEZI</name>
<feature type="domain" description="Ubiquinol-cytochrome c chaperone" evidence="2">
    <location>
        <begin position="133"/>
        <end position="269"/>
    </location>
</feature>
<proteinExistence type="inferred from homology"/>
<dbReference type="PANTHER" id="PTHR12184">
    <property type="entry name" value="UBIQUINOL-CYTOCHROME C REDUCTASE COMPLEX ASSEMBLY FACTOR 1 FAMILY MEMBER"/>
    <property type="match status" value="1"/>
</dbReference>
<dbReference type="Proteomes" id="UP001408356">
    <property type="component" value="Unassembled WGS sequence"/>
</dbReference>
<evidence type="ECO:0000256" key="1">
    <source>
        <dbReference type="ARBA" id="ARBA00006407"/>
    </source>
</evidence>